<name>A0A0N5CCN1_STREA</name>
<organism evidence="1 2">
    <name type="scientific">Strongyloides papillosus</name>
    <name type="common">Intestinal threadworm</name>
    <dbReference type="NCBI Taxonomy" id="174720"/>
    <lineage>
        <taxon>Eukaryota</taxon>
        <taxon>Metazoa</taxon>
        <taxon>Ecdysozoa</taxon>
        <taxon>Nematoda</taxon>
        <taxon>Chromadorea</taxon>
        <taxon>Rhabditida</taxon>
        <taxon>Tylenchina</taxon>
        <taxon>Panagrolaimomorpha</taxon>
        <taxon>Strongyloidoidea</taxon>
        <taxon>Strongyloididae</taxon>
        <taxon>Strongyloides</taxon>
    </lineage>
</organism>
<accession>A0A0N5CCN1</accession>
<reference evidence="2" key="1">
    <citation type="submission" date="2017-02" db="UniProtKB">
        <authorList>
            <consortium name="WormBaseParasite"/>
        </authorList>
    </citation>
    <scope>IDENTIFICATION</scope>
</reference>
<sequence length="68" mass="8127">MNFQKSLVTNYLVKVQSQDRIYFLAPPADDQIHILELQANSHVHCQNQKYPIVHTCIFQILHYFYIHL</sequence>
<keyword evidence="1" id="KW-1185">Reference proteome</keyword>
<dbReference type="WBParaSite" id="SPAL_0001563300.1">
    <property type="protein sequence ID" value="SPAL_0001563300.1"/>
    <property type="gene ID" value="SPAL_0001563300"/>
</dbReference>
<protein>
    <submittedName>
        <fullName evidence="2">Ovule protein</fullName>
    </submittedName>
</protein>
<evidence type="ECO:0000313" key="1">
    <source>
        <dbReference type="Proteomes" id="UP000046392"/>
    </source>
</evidence>
<proteinExistence type="predicted"/>
<evidence type="ECO:0000313" key="2">
    <source>
        <dbReference type="WBParaSite" id="SPAL_0001563300.1"/>
    </source>
</evidence>
<dbReference type="AlphaFoldDB" id="A0A0N5CCN1"/>
<dbReference type="Proteomes" id="UP000046392">
    <property type="component" value="Unplaced"/>
</dbReference>